<dbReference type="STRING" id="34059.A9308_06720"/>
<gene>
    <name evidence="14" type="ORF">A9308_06720</name>
</gene>
<dbReference type="Proteomes" id="UP000092508">
    <property type="component" value="Unassembled WGS sequence"/>
</dbReference>
<evidence type="ECO:0000256" key="5">
    <source>
        <dbReference type="ARBA" id="ARBA00022448"/>
    </source>
</evidence>
<dbReference type="PANTHER" id="PTHR37531:SF1">
    <property type="entry name" value="HEME EXPORTER PROTEIN D"/>
    <property type="match status" value="1"/>
</dbReference>
<keyword evidence="11 12" id="KW-0472">Membrane</keyword>
<dbReference type="RefSeq" id="WP_067236710.1">
    <property type="nucleotide sequence ID" value="NZ_LZMZ01000018.1"/>
</dbReference>
<dbReference type="NCBIfam" id="TIGR03141">
    <property type="entry name" value="cytochro_ccmD"/>
    <property type="match status" value="1"/>
</dbReference>
<accession>A0A1B8QC18</accession>
<evidence type="ECO:0000256" key="8">
    <source>
        <dbReference type="ARBA" id="ARBA00022692"/>
    </source>
</evidence>
<dbReference type="GO" id="GO:1903607">
    <property type="term" value="P:cytochrome c biosynthetic process"/>
    <property type="evidence" value="ECO:0007669"/>
    <property type="project" value="TreeGrafter"/>
</dbReference>
<keyword evidence="5 12" id="KW-0813">Transport</keyword>
<dbReference type="InterPro" id="IPR052075">
    <property type="entry name" value="Heme_exporter_D"/>
</dbReference>
<feature type="transmembrane region" description="Helical" evidence="12">
    <location>
        <begin position="20"/>
        <end position="38"/>
    </location>
</feature>
<evidence type="ECO:0000313" key="15">
    <source>
        <dbReference type="Proteomes" id="UP000092508"/>
    </source>
</evidence>
<dbReference type="EMBL" id="LZMZ01000018">
    <property type="protein sequence ID" value="OBX78280.1"/>
    <property type="molecule type" value="Genomic_DNA"/>
</dbReference>
<evidence type="ECO:0000256" key="13">
    <source>
        <dbReference type="SAM" id="MobiDB-lite"/>
    </source>
</evidence>
<dbReference type="GO" id="GO:0005886">
    <property type="term" value="C:plasma membrane"/>
    <property type="evidence" value="ECO:0007669"/>
    <property type="project" value="UniProtKB-SubCell"/>
</dbReference>
<evidence type="ECO:0000256" key="7">
    <source>
        <dbReference type="ARBA" id="ARBA00022519"/>
    </source>
</evidence>
<keyword evidence="8 12" id="KW-0812">Transmembrane</keyword>
<dbReference type="PANTHER" id="PTHR37531">
    <property type="entry name" value="HEME EXPORTER PROTEIN D"/>
    <property type="match status" value="1"/>
</dbReference>
<dbReference type="InterPro" id="IPR007078">
    <property type="entry name" value="Haem_export_protD_CcmD"/>
</dbReference>
<reference evidence="14 15" key="1">
    <citation type="submission" date="2016-06" db="EMBL/GenBank/DDBJ databases">
        <title>Draft genome of Moraxella atlantae CCUG 66109.</title>
        <authorList>
            <person name="Salva-Serra F."/>
            <person name="Engstrom-Jakobsson H."/>
            <person name="Thorell K."/>
            <person name="Gonzales-Siles L."/>
            <person name="Karlsson R."/>
            <person name="Boulund F."/>
            <person name="Engstrand L."/>
            <person name="Kristiansson E."/>
            <person name="Moore E."/>
        </authorList>
    </citation>
    <scope>NUCLEOTIDE SEQUENCE [LARGE SCALE GENOMIC DNA]</scope>
    <source>
        <strain evidence="14 15">CCUG 66109</strain>
    </source>
</reference>
<evidence type="ECO:0000256" key="3">
    <source>
        <dbReference type="ARBA" id="ARBA00008741"/>
    </source>
</evidence>
<evidence type="ECO:0000256" key="11">
    <source>
        <dbReference type="ARBA" id="ARBA00023136"/>
    </source>
</evidence>
<comment type="caution">
    <text evidence="14">The sequence shown here is derived from an EMBL/GenBank/DDBJ whole genome shotgun (WGS) entry which is preliminary data.</text>
</comment>
<evidence type="ECO:0000256" key="6">
    <source>
        <dbReference type="ARBA" id="ARBA00022475"/>
    </source>
</evidence>
<evidence type="ECO:0000256" key="12">
    <source>
        <dbReference type="RuleBase" id="RU363101"/>
    </source>
</evidence>
<feature type="region of interest" description="Disordered" evidence="13">
    <location>
        <begin position="47"/>
        <end position="80"/>
    </location>
</feature>
<comment type="subcellular location">
    <subcellularLocation>
        <location evidence="2 12">Cell inner membrane</location>
        <topology evidence="2 12">Single-pass membrane protein</topology>
    </subcellularLocation>
</comment>
<keyword evidence="7 12" id="KW-0997">Cell inner membrane</keyword>
<dbReference type="AlphaFoldDB" id="A0A1B8QC18"/>
<keyword evidence="6 12" id="KW-1003">Cell membrane</keyword>
<feature type="compositionally biased region" description="Pro residues" evidence="13">
    <location>
        <begin position="70"/>
        <end position="80"/>
    </location>
</feature>
<dbReference type="Pfam" id="PF04995">
    <property type="entry name" value="CcmD"/>
    <property type="match status" value="1"/>
</dbReference>
<evidence type="ECO:0000256" key="2">
    <source>
        <dbReference type="ARBA" id="ARBA00004377"/>
    </source>
</evidence>
<evidence type="ECO:0000256" key="1">
    <source>
        <dbReference type="ARBA" id="ARBA00002442"/>
    </source>
</evidence>
<name>A0A1B8QC18_9GAMM</name>
<keyword evidence="10 12" id="KW-1133">Transmembrane helix</keyword>
<dbReference type="GO" id="GO:0015886">
    <property type="term" value="P:heme transport"/>
    <property type="evidence" value="ECO:0007669"/>
    <property type="project" value="InterPro"/>
</dbReference>
<comment type="function">
    <text evidence="1 12">Required for the export of heme to the periplasm for the biogenesis of c-type cytochromes.</text>
</comment>
<evidence type="ECO:0000313" key="14">
    <source>
        <dbReference type="EMBL" id="OBX78280.1"/>
    </source>
</evidence>
<protein>
    <recommendedName>
        <fullName evidence="4 12">Heme exporter protein D</fullName>
    </recommendedName>
</protein>
<sequence length="80" mass="9296">MSPYFDNLNDFITMGGHGRYVWASYGLTLFALIGLMIQSRSQRRRIQRDILNQHARQTSRRQNRHATPPTANPPQEPSQK</sequence>
<comment type="similarity">
    <text evidence="3 12">Belongs to the CcmD/CycX/HelD family.</text>
</comment>
<evidence type="ECO:0000256" key="9">
    <source>
        <dbReference type="ARBA" id="ARBA00022748"/>
    </source>
</evidence>
<dbReference type="GO" id="GO:0017004">
    <property type="term" value="P:cytochrome complex assembly"/>
    <property type="evidence" value="ECO:0007669"/>
    <property type="project" value="UniProtKB-KW"/>
</dbReference>
<evidence type="ECO:0000256" key="10">
    <source>
        <dbReference type="ARBA" id="ARBA00022989"/>
    </source>
</evidence>
<organism evidence="14 15">
    <name type="scientific">Faucicola atlantae</name>
    <dbReference type="NCBI Taxonomy" id="34059"/>
    <lineage>
        <taxon>Bacteria</taxon>
        <taxon>Pseudomonadati</taxon>
        <taxon>Pseudomonadota</taxon>
        <taxon>Gammaproteobacteria</taxon>
        <taxon>Moraxellales</taxon>
        <taxon>Moraxellaceae</taxon>
        <taxon>Faucicola</taxon>
    </lineage>
</organism>
<evidence type="ECO:0000256" key="4">
    <source>
        <dbReference type="ARBA" id="ARBA00016461"/>
    </source>
</evidence>
<proteinExistence type="inferred from homology"/>
<keyword evidence="9 12" id="KW-0201">Cytochrome c-type biogenesis</keyword>
<dbReference type="OrthoDB" id="9815607at2"/>